<dbReference type="Bgee" id="ENSACAG00000012386">
    <property type="expression patterns" value="Expressed in kidney and 12 other cell types or tissues"/>
</dbReference>
<dbReference type="InParanoid" id="G1KM93"/>
<reference evidence="1" key="3">
    <citation type="submission" date="2025-09" db="UniProtKB">
        <authorList>
            <consortium name="Ensembl"/>
        </authorList>
    </citation>
    <scope>IDENTIFICATION</scope>
</reference>
<evidence type="ECO:0000313" key="1">
    <source>
        <dbReference type="Ensembl" id="ENSACAP00000012165.3"/>
    </source>
</evidence>
<dbReference type="PANTHER" id="PTHR16043:SF1">
    <property type="entry name" value="DALR ANTICODON-BINDING DOMAIN-CONTAINING PROTEIN 3"/>
    <property type="match status" value="1"/>
</dbReference>
<dbReference type="STRING" id="28377.ENSACAP00000012165"/>
<dbReference type="InterPro" id="IPR037380">
    <property type="entry name" value="DALRD3"/>
</dbReference>
<dbReference type="Proteomes" id="UP000001646">
    <property type="component" value="Chromosome 2"/>
</dbReference>
<dbReference type="GO" id="GO:0106217">
    <property type="term" value="P:tRNA C3-cytosine methylation"/>
    <property type="evidence" value="ECO:0000318"/>
    <property type="project" value="GO_Central"/>
</dbReference>
<reference evidence="1" key="2">
    <citation type="submission" date="2025-08" db="UniProtKB">
        <authorList>
            <consortium name="Ensembl"/>
        </authorList>
    </citation>
    <scope>IDENTIFICATION</scope>
</reference>
<name>G1KM93_ANOCA</name>
<dbReference type="HOGENOM" id="CLU_041286_1_1_1"/>
<proteinExistence type="predicted"/>
<dbReference type="GO" id="GO:0000049">
    <property type="term" value="F:tRNA binding"/>
    <property type="evidence" value="ECO:0000318"/>
    <property type="project" value="GO_Central"/>
</dbReference>
<sequence>MLHDLPLFLPSRVDVHLVPALQDEESHHFLRQLRVEWPSVLETSPNLEDILAMKELLLSLLSLLPCCCPVPSRYAPGRSCSVVHVVSHEEAFQQQKVDLLWRLVALQTLPGPQVRSNLSFGVLSLLEYLVDRQVYFFCFLHPDDTWTEIVNVLTAAAIRFEMLSINHQSQVLLDVEEASISTKGTKSGAFVMYNCARLATLFETYKRAEEQGESSYKPFVLFLIQGEWLLLFNGVLPFQETLDRVIQLSLSDGGLRITANTEAVSCVFGHCWTGWLHYFSFPQSWLLCLQVLDPVKHGFQFLLQPSAYLGGRYPVRSMACREYIISYTRVVRWLEGHLLGVH</sequence>
<reference evidence="1 2" key="1">
    <citation type="submission" date="2009-12" db="EMBL/GenBank/DDBJ databases">
        <title>The Genome Sequence of Anolis carolinensis (Green Anole Lizard).</title>
        <authorList>
            <consortium name="The Genome Sequencing Platform"/>
            <person name="Di Palma F."/>
            <person name="Alfoldi J."/>
            <person name="Heiman D."/>
            <person name="Young S."/>
            <person name="Grabherr M."/>
            <person name="Johnson J."/>
            <person name="Lander E.S."/>
            <person name="Lindblad-Toh K."/>
        </authorList>
    </citation>
    <scope>NUCLEOTIDE SEQUENCE [LARGE SCALE GENOMIC DNA]</scope>
    <source>
        <strain evidence="1 2">JBL SC #1</strain>
    </source>
</reference>
<organism evidence="1 2">
    <name type="scientific">Anolis carolinensis</name>
    <name type="common">Green anole</name>
    <name type="synonym">American chameleon</name>
    <dbReference type="NCBI Taxonomy" id="28377"/>
    <lineage>
        <taxon>Eukaryota</taxon>
        <taxon>Metazoa</taxon>
        <taxon>Chordata</taxon>
        <taxon>Craniata</taxon>
        <taxon>Vertebrata</taxon>
        <taxon>Euteleostomi</taxon>
        <taxon>Lepidosauria</taxon>
        <taxon>Squamata</taxon>
        <taxon>Bifurcata</taxon>
        <taxon>Unidentata</taxon>
        <taxon>Episquamata</taxon>
        <taxon>Toxicofera</taxon>
        <taxon>Iguania</taxon>
        <taxon>Dactyloidae</taxon>
        <taxon>Anolis</taxon>
    </lineage>
</organism>
<dbReference type="GeneTree" id="ENSGT00390000014621"/>
<protein>
    <submittedName>
        <fullName evidence="1">DALR anticodon binding domain containing 3</fullName>
    </submittedName>
</protein>
<accession>G1KM93</accession>
<gene>
    <name evidence="1" type="primary">DALRD3</name>
</gene>
<dbReference type="eggNOG" id="KOG1195">
    <property type="taxonomic scope" value="Eukaryota"/>
</dbReference>
<dbReference type="PANTHER" id="PTHR16043">
    <property type="entry name" value="DALRD3 PROTEIN"/>
    <property type="match status" value="1"/>
</dbReference>
<dbReference type="Ensembl" id="ENSACAT00000012412.3">
    <property type="protein sequence ID" value="ENSACAP00000012165.3"/>
    <property type="gene ID" value="ENSACAG00000012386.3"/>
</dbReference>
<keyword evidence="2" id="KW-1185">Reference proteome</keyword>
<dbReference type="AlphaFoldDB" id="G1KM93"/>
<evidence type="ECO:0000313" key="2">
    <source>
        <dbReference type="Proteomes" id="UP000001646"/>
    </source>
</evidence>